<organism evidence="2 3">
    <name type="scientific">Croceicoccus marinus</name>
    <dbReference type="NCBI Taxonomy" id="450378"/>
    <lineage>
        <taxon>Bacteria</taxon>
        <taxon>Pseudomonadati</taxon>
        <taxon>Pseudomonadota</taxon>
        <taxon>Alphaproteobacteria</taxon>
        <taxon>Sphingomonadales</taxon>
        <taxon>Erythrobacteraceae</taxon>
        <taxon>Croceicoccus</taxon>
    </lineage>
</organism>
<proteinExistence type="predicted"/>
<dbReference type="SUPFAM" id="SSF50346">
    <property type="entry name" value="PRC-barrel domain"/>
    <property type="match status" value="1"/>
</dbReference>
<dbReference type="EMBL" id="CP019602">
    <property type="protein sequence ID" value="ARU17167.1"/>
    <property type="molecule type" value="Genomic_DNA"/>
</dbReference>
<dbReference type="Pfam" id="PF05239">
    <property type="entry name" value="PRC"/>
    <property type="match status" value="1"/>
</dbReference>
<dbReference type="AlphaFoldDB" id="A0A1Z1FEP1"/>
<dbReference type="KEGG" id="cman:A9D14_02030"/>
<accession>A0A1Z1FEP1</accession>
<evidence type="ECO:0000259" key="1">
    <source>
        <dbReference type="Pfam" id="PF05239"/>
    </source>
</evidence>
<name>A0A1Z1FEP1_9SPHN</name>
<reference evidence="2 3" key="1">
    <citation type="submission" date="2017-01" db="EMBL/GenBank/DDBJ databases">
        <title>Complete genome sequence of esterase-producing bacterium Croceicoccus marinus E4A9.</title>
        <authorList>
            <person name="Wu Y.-H."/>
            <person name="Cheng H."/>
            <person name="Xu L."/>
            <person name="Huo Y.-Y."/>
            <person name="Wang C.-S."/>
            <person name="Xu X.-W."/>
        </authorList>
    </citation>
    <scope>NUCLEOTIDE SEQUENCE [LARGE SCALE GENOMIC DNA]</scope>
    <source>
        <strain evidence="2 3">E4A9</strain>
    </source>
</reference>
<dbReference type="Gene3D" id="2.30.30.240">
    <property type="entry name" value="PRC-barrel domain"/>
    <property type="match status" value="1"/>
</dbReference>
<dbReference type="InterPro" id="IPR011033">
    <property type="entry name" value="PRC_barrel-like_sf"/>
</dbReference>
<protein>
    <submittedName>
        <fullName evidence="2">Photosystem reaction center subunit H</fullName>
    </submittedName>
</protein>
<dbReference type="STRING" id="450378.GCA_001661675_00405"/>
<dbReference type="InterPro" id="IPR027275">
    <property type="entry name" value="PRC-brl_dom"/>
</dbReference>
<gene>
    <name evidence="2" type="ORF">A9D14_02030</name>
</gene>
<dbReference type="Proteomes" id="UP000195807">
    <property type="component" value="Chromosome"/>
</dbReference>
<evidence type="ECO:0000313" key="3">
    <source>
        <dbReference type="Proteomes" id="UP000195807"/>
    </source>
</evidence>
<dbReference type="PANTHER" id="PTHR36505:SF1">
    <property type="entry name" value="BLR1072 PROTEIN"/>
    <property type="match status" value="1"/>
</dbReference>
<dbReference type="PANTHER" id="PTHR36505">
    <property type="entry name" value="BLR1072 PROTEIN"/>
    <property type="match status" value="1"/>
</dbReference>
<dbReference type="OrthoDB" id="7274881at2"/>
<keyword evidence="3" id="KW-1185">Reference proteome</keyword>
<feature type="domain" description="PRC-barrel" evidence="1">
    <location>
        <begin position="10"/>
        <end position="73"/>
    </location>
</feature>
<evidence type="ECO:0000313" key="2">
    <source>
        <dbReference type="EMBL" id="ARU17167.1"/>
    </source>
</evidence>
<sequence length="117" mass="13203">MMERDEGKDLIASDRVEGTAVYRPDGEKIGKINHFMVGKRNGRVEYAVLSFGGFLGLGAEHRPVPWEALDYDTALEGYVLSAEEDTLKASPTIRDNERPDWDRAYAAQIYGYWGVPY</sequence>